<proteinExistence type="predicted"/>
<gene>
    <name evidence="3" type="ORF">DEU29_10880</name>
</gene>
<accession>A0A4R6P5R1</accession>
<evidence type="ECO:0000259" key="2">
    <source>
        <dbReference type="Pfam" id="PF13116"/>
    </source>
</evidence>
<dbReference type="InterPro" id="IPR025263">
    <property type="entry name" value="YhdP_central"/>
</dbReference>
<dbReference type="Pfam" id="PF13116">
    <property type="entry name" value="YhdP"/>
    <property type="match status" value="1"/>
</dbReference>
<dbReference type="PANTHER" id="PTHR38690">
    <property type="entry name" value="PROTEASE-RELATED"/>
    <property type="match status" value="1"/>
</dbReference>
<feature type="region of interest" description="Disordered" evidence="1">
    <location>
        <begin position="1253"/>
        <end position="1293"/>
    </location>
</feature>
<evidence type="ECO:0000313" key="3">
    <source>
        <dbReference type="EMBL" id="TDP32735.1"/>
    </source>
</evidence>
<feature type="compositionally biased region" description="Polar residues" evidence="1">
    <location>
        <begin position="1282"/>
        <end position="1293"/>
    </location>
</feature>
<dbReference type="RefSeq" id="WP_133539790.1">
    <property type="nucleotide sequence ID" value="NZ_SNXI01000008.1"/>
</dbReference>
<evidence type="ECO:0000313" key="4">
    <source>
        <dbReference type="Proteomes" id="UP000295531"/>
    </source>
</evidence>
<keyword evidence="4" id="KW-1185">Reference proteome</keyword>
<dbReference type="Proteomes" id="UP000295531">
    <property type="component" value="Unassembled WGS sequence"/>
</dbReference>
<reference evidence="3 4" key="1">
    <citation type="submission" date="2019-03" db="EMBL/GenBank/DDBJ databases">
        <title>Freshwater and sediment microbial communities from various areas in North America, analyzing microbe dynamics in response to fracking.</title>
        <authorList>
            <person name="Lamendella R."/>
        </authorList>
    </citation>
    <scope>NUCLEOTIDE SEQUENCE [LARGE SCALE GENOMIC DNA]</scope>
    <source>
        <strain evidence="3 4">18_TX</strain>
    </source>
</reference>
<sequence>MSKGLLWLLNKLWLSLALLLVLAAVLMSVMRYALPHIPDVSAQVEAELEQRLQQPIEIETLAMSWHRQGPALDVTGVTLKSGEDAPVQFQVDEISVVLDFWQSLLQRQLVAQEFILNQATIAIDLRSLQSDSDQPVSFTRFESLFLQQLERFSLTDSELNVINLAGNRRSVVIEKLSWLNQGNRHQGVGQFRVRDFTRNSLDFIIQLEGNQLSTVDGQIYVDSRQIDISPWLEQQLTRVDITQSNVNFTSWLTLVDGDISSGLLQLRDNQVTARVNERDIALHIAKGTVAIEPQQQGWLLNVKPLTVEINQQPINLPLISWQSQPNLQQLSAKKLPIPKLLSALPLQDDSLSTSLAGLAGSMDVWLQRDAVGDAYWQVHSDDLAKSNEDGSAAFSPLSLTIQGKNAQFGTWLVAADSLQLENTALAEQPWDFDDLRLNGHWQRQGEQWQTSLQQGQITYEDMPLALSGRLLGGGSDLATNEAPQIELKVSSQSEFSVATARQLLPSVMGRGVKNYLTEALQGGVIAGLEAVWRGPVNEFPDADMNGVFNARVDFAGLDYRFRPEWPALQQTPIRLDFYQTGLFMFTDGGKLMDVQIDEVSASIPELTNASSGLQLTSSVSGPAASIEPVFSASPLTSVAETLRQVQPRSRVAGQFSLDIPFDGSREVDVRVTTDLTDQSFYVAAIDQTFTAREGELVIHNAQVQSEELVLEWYGMPITTEVVGSSGGSDYLLTVDTSLDWQVEPLLDALPSQGWQKYFYGAVNGSGQLQLTLGDTIKSQWRSQYDLTGLQSNLPQPLAKEFGENWQLAINLSGNDQQLRLNANVADRLSWNSRWQPGSEQWQSAQLVIGKEPTQQKAKLAQRSDAFVISAQLPQLNVGEWYDLVYFLQQNQNGESTNSGPSFTPDYILASTPQLNWAGQTFVDAELEVWPSNQQWFGRVFANDLALDVAIPEDFLQQPIVVNADFIQLSSSLGVNSTNNLREKEAQWQWVKRLPAIDIHCKTCKLDDKSFVDLNAEVRPISGGIELSKFSTQSNNSSLQASGYWLVADGNPVTQISGNLQSEDFGDLLREYGLETAIRDSSATLEFGLNWQGHPHQIDFTSLGGSMQWELGQGYLAEVSDGGARLFSLLSLDGILRKLTLDFRDIFSQGMFYTELSGSVQLANGIATTNDTQLLGSAGNMEITGTTNLVTNALDYQLTYAPKVTSSLPVILAWMVNPPSGLAALLIDKVLQDAEVISQLRYQVTGTIDNPQVTEVERDSRPVDIPQLESEPQSQQLEEGNDASRSNGNPANQP</sequence>
<dbReference type="OrthoDB" id="9762238at2"/>
<dbReference type="NCBIfam" id="TIGR02099">
    <property type="entry name" value="YhdP family protein"/>
    <property type="match status" value="1"/>
</dbReference>
<organism evidence="3 4">
    <name type="scientific">Idiomarina aquatica</name>
    <dbReference type="NCBI Taxonomy" id="1327752"/>
    <lineage>
        <taxon>Bacteria</taxon>
        <taxon>Pseudomonadati</taxon>
        <taxon>Pseudomonadota</taxon>
        <taxon>Gammaproteobacteria</taxon>
        <taxon>Alteromonadales</taxon>
        <taxon>Idiomarinaceae</taxon>
        <taxon>Idiomarina</taxon>
    </lineage>
</organism>
<comment type="caution">
    <text evidence="3">The sequence shown here is derived from an EMBL/GenBank/DDBJ whole genome shotgun (WGS) entry which is preliminary data.</text>
</comment>
<evidence type="ECO:0000256" key="1">
    <source>
        <dbReference type="SAM" id="MobiDB-lite"/>
    </source>
</evidence>
<dbReference type="PANTHER" id="PTHR38690:SF1">
    <property type="entry name" value="PROTEASE"/>
    <property type="match status" value="1"/>
</dbReference>
<feature type="domain" description="YhdP central" evidence="2">
    <location>
        <begin position="8"/>
        <end position="1252"/>
    </location>
</feature>
<name>A0A4R6P5R1_9GAMM</name>
<dbReference type="EMBL" id="SNXI01000008">
    <property type="protein sequence ID" value="TDP32735.1"/>
    <property type="molecule type" value="Genomic_DNA"/>
</dbReference>
<feature type="compositionally biased region" description="Low complexity" evidence="1">
    <location>
        <begin position="1265"/>
        <end position="1277"/>
    </location>
</feature>
<protein>
    <submittedName>
        <fullName evidence="3">Uncharacterized protein (TIGR02099 family)</fullName>
    </submittedName>
</protein>
<dbReference type="InterPro" id="IPR011836">
    <property type="entry name" value="YhdP"/>
</dbReference>